<keyword evidence="2" id="KW-0057">Aromatic amino acid biosynthesis</keyword>
<organism evidence="3 4">
    <name type="scientific">Actinoallomurus spadix</name>
    <dbReference type="NCBI Taxonomy" id="79912"/>
    <lineage>
        <taxon>Bacteria</taxon>
        <taxon>Bacillati</taxon>
        <taxon>Actinomycetota</taxon>
        <taxon>Actinomycetes</taxon>
        <taxon>Streptosporangiales</taxon>
        <taxon>Thermomonosporaceae</taxon>
        <taxon>Actinoallomurus</taxon>
    </lineage>
</organism>
<evidence type="ECO:0000313" key="3">
    <source>
        <dbReference type="EMBL" id="GAA0322866.1"/>
    </source>
</evidence>
<reference evidence="3 4" key="1">
    <citation type="journal article" date="2019" name="Int. J. Syst. Evol. Microbiol.">
        <title>The Global Catalogue of Microorganisms (GCM) 10K type strain sequencing project: providing services to taxonomists for standard genome sequencing and annotation.</title>
        <authorList>
            <consortium name="The Broad Institute Genomics Platform"/>
            <consortium name="The Broad Institute Genome Sequencing Center for Infectious Disease"/>
            <person name="Wu L."/>
            <person name="Ma J."/>
        </authorList>
    </citation>
    <scope>NUCLEOTIDE SEQUENCE [LARGE SCALE GENOMIC DNA]</scope>
    <source>
        <strain evidence="3 4">JCM 3146</strain>
    </source>
</reference>
<dbReference type="SUPFAM" id="SSF55298">
    <property type="entry name" value="YjgF-like"/>
    <property type="match status" value="1"/>
</dbReference>
<gene>
    <name evidence="3" type="primary">aroH</name>
    <name evidence="3" type="ORF">GCM10010151_10850</name>
</gene>
<dbReference type="PANTHER" id="PTHR21164">
    <property type="entry name" value="CHORISMATE MUTASE"/>
    <property type="match status" value="1"/>
</dbReference>
<keyword evidence="2" id="KW-0413">Isomerase</keyword>
<comment type="catalytic activity">
    <reaction evidence="2">
        <text>chorismate = prephenate</text>
        <dbReference type="Rhea" id="RHEA:13897"/>
        <dbReference type="ChEBI" id="CHEBI:29748"/>
        <dbReference type="ChEBI" id="CHEBI:29934"/>
        <dbReference type="EC" id="5.4.99.5"/>
    </reaction>
</comment>
<dbReference type="PROSITE" id="PS51167">
    <property type="entry name" value="CHORISMATE_MUT_1"/>
    <property type="match status" value="1"/>
</dbReference>
<dbReference type="PIRSF" id="PIRSF005965">
    <property type="entry name" value="Chor_mut_AroH"/>
    <property type="match status" value="1"/>
</dbReference>
<evidence type="ECO:0000256" key="2">
    <source>
        <dbReference type="PROSITE-ProRule" id="PRU00514"/>
    </source>
</evidence>
<dbReference type="Proteomes" id="UP001501822">
    <property type="component" value="Unassembled WGS sequence"/>
</dbReference>
<dbReference type="Gene3D" id="3.30.1330.40">
    <property type="entry name" value="RutC-like"/>
    <property type="match status" value="1"/>
</dbReference>
<dbReference type="EMBL" id="BAAABM010000007">
    <property type="protein sequence ID" value="GAA0322866.1"/>
    <property type="molecule type" value="Genomic_DNA"/>
</dbReference>
<accession>A0ABN0W1U2</accession>
<dbReference type="InterPro" id="IPR008243">
    <property type="entry name" value="Chorismate_mutase_AroH"/>
</dbReference>
<evidence type="ECO:0000256" key="1">
    <source>
        <dbReference type="NCBIfam" id="TIGR01796"/>
    </source>
</evidence>
<protein>
    <recommendedName>
        <fullName evidence="1 2">chorismate mutase</fullName>
        <ecNumber evidence="1 2">5.4.99.5</ecNumber>
    </recommendedName>
</protein>
<dbReference type="Pfam" id="PF07736">
    <property type="entry name" value="CM_1"/>
    <property type="match status" value="1"/>
</dbReference>
<dbReference type="PANTHER" id="PTHR21164:SF0">
    <property type="entry name" value="CHORISMATE MUTASE AROH"/>
    <property type="match status" value="1"/>
</dbReference>
<dbReference type="NCBIfam" id="TIGR01796">
    <property type="entry name" value="CM_mono_aroH"/>
    <property type="match status" value="1"/>
</dbReference>
<evidence type="ECO:0000313" key="4">
    <source>
        <dbReference type="Proteomes" id="UP001501822"/>
    </source>
</evidence>
<proteinExistence type="predicted"/>
<dbReference type="RefSeq" id="WP_252799687.1">
    <property type="nucleotide sequence ID" value="NZ_BAAABM010000007.1"/>
</dbReference>
<dbReference type="InterPro" id="IPR035959">
    <property type="entry name" value="RutC-like_sf"/>
</dbReference>
<sequence length="122" mass="13423">MGRAVRAVRGATQIEDDDRDQILEATGELVAEVMSRNALTTDDVISVIFTATPDLTAEFPALAARKMGFNEVPLLCATEIDVPHALPRVIRLMAWAETARPRSEIQHVYLRGAVALRLDIVQ</sequence>
<keyword evidence="2" id="KW-0028">Amino-acid biosynthesis</keyword>
<comment type="caution">
    <text evidence="3">The sequence shown here is derived from an EMBL/GenBank/DDBJ whole genome shotgun (WGS) entry which is preliminary data.</text>
</comment>
<keyword evidence="4" id="KW-1185">Reference proteome</keyword>
<dbReference type="CDD" id="cd02185">
    <property type="entry name" value="AroH"/>
    <property type="match status" value="1"/>
</dbReference>
<name>A0ABN0W1U2_9ACTN</name>
<dbReference type="EC" id="5.4.99.5" evidence="1 2"/>